<dbReference type="Gene3D" id="3.40.30.10">
    <property type="entry name" value="Glutaredoxin"/>
    <property type="match status" value="1"/>
</dbReference>
<dbReference type="SFLD" id="SFLDS00019">
    <property type="entry name" value="Glutathione_Transferase_(cytos"/>
    <property type="match status" value="1"/>
</dbReference>
<feature type="domain" description="GST N-terminal" evidence="1">
    <location>
        <begin position="1"/>
        <end position="78"/>
    </location>
</feature>
<organism evidence="3 4">
    <name type="scientific">Panacagrimonas perspica</name>
    <dbReference type="NCBI Taxonomy" id="381431"/>
    <lineage>
        <taxon>Bacteria</taxon>
        <taxon>Pseudomonadati</taxon>
        <taxon>Pseudomonadota</taxon>
        <taxon>Gammaproteobacteria</taxon>
        <taxon>Nevskiales</taxon>
        <taxon>Nevskiaceae</taxon>
        <taxon>Panacagrimonas</taxon>
    </lineage>
</organism>
<gene>
    <name evidence="3" type="ORF">DFR24_3092</name>
</gene>
<proteinExistence type="predicted"/>
<dbReference type="InterPro" id="IPR036282">
    <property type="entry name" value="Glutathione-S-Trfase_C_sf"/>
</dbReference>
<dbReference type="PANTHER" id="PTHR42673:SF21">
    <property type="entry name" value="GLUTATHIONE S-TRANSFERASE YFCF"/>
    <property type="match status" value="1"/>
</dbReference>
<dbReference type="InterPro" id="IPR010987">
    <property type="entry name" value="Glutathione-S-Trfase_C-like"/>
</dbReference>
<dbReference type="InterPro" id="IPR004045">
    <property type="entry name" value="Glutathione_S-Trfase_N"/>
</dbReference>
<dbReference type="GO" id="GO:0016034">
    <property type="term" value="F:maleylacetoacetate isomerase activity"/>
    <property type="evidence" value="ECO:0007669"/>
    <property type="project" value="TreeGrafter"/>
</dbReference>
<feature type="domain" description="GST C-terminal" evidence="2">
    <location>
        <begin position="86"/>
        <end position="209"/>
    </location>
</feature>
<name>A0A4R7P4U2_9GAMM</name>
<dbReference type="PROSITE" id="PS50405">
    <property type="entry name" value="GST_CTER"/>
    <property type="match status" value="1"/>
</dbReference>
<sequence>MILIGMFDSPYVRRVAVSLRLLGFAFEHRNWSVGQDFDRIREYNPLGRVPTLVLDDGEVLADSSAILDWLDQDVGPDRALLPPRGAERQRALQLMALATGAADKGVAQLYEGAFRPAEKRHEPWVQRCRTQMLAALGELDRACAAVQTQWLLGMRLTQADVTLTAVSTFLHEALQLDPAALPALARQTARGEALPAFGEFHQPFFVPRS</sequence>
<keyword evidence="4" id="KW-1185">Reference proteome</keyword>
<dbReference type="PROSITE" id="PS50404">
    <property type="entry name" value="GST_NTER"/>
    <property type="match status" value="1"/>
</dbReference>
<evidence type="ECO:0000313" key="3">
    <source>
        <dbReference type="EMBL" id="TDU28717.1"/>
    </source>
</evidence>
<dbReference type="Gene3D" id="1.20.1050.10">
    <property type="match status" value="1"/>
</dbReference>
<dbReference type="InterPro" id="IPR036249">
    <property type="entry name" value="Thioredoxin-like_sf"/>
</dbReference>
<dbReference type="RefSeq" id="WP_133882245.1">
    <property type="nucleotide sequence ID" value="NZ_MWIN01000002.1"/>
</dbReference>
<evidence type="ECO:0000259" key="1">
    <source>
        <dbReference type="PROSITE" id="PS50404"/>
    </source>
</evidence>
<dbReference type="AlphaFoldDB" id="A0A4R7P4U2"/>
<dbReference type="SUPFAM" id="SSF47616">
    <property type="entry name" value="GST C-terminal domain-like"/>
    <property type="match status" value="1"/>
</dbReference>
<keyword evidence="3" id="KW-0808">Transferase</keyword>
<dbReference type="Proteomes" id="UP000295341">
    <property type="component" value="Unassembled WGS sequence"/>
</dbReference>
<dbReference type="GO" id="GO:0006749">
    <property type="term" value="P:glutathione metabolic process"/>
    <property type="evidence" value="ECO:0007669"/>
    <property type="project" value="TreeGrafter"/>
</dbReference>
<dbReference type="SUPFAM" id="SSF52833">
    <property type="entry name" value="Thioredoxin-like"/>
    <property type="match status" value="1"/>
</dbReference>
<dbReference type="GO" id="GO:0006559">
    <property type="term" value="P:L-phenylalanine catabolic process"/>
    <property type="evidence" value="ECO:0007669"/>
    <property type="project" value="TreeGrafter"/>
</dbReference>
<reference evidence="3 4" key="1">
    <citation type="submission" date="2019-03" db="EMBL/GenBank/DDBJ databases">
        <title>Genomic Encyclopedia of Type Strains, Phase IV (KMG-IV): sequencing the most valuable type-strain genomes for metagenomic binning, comparative biology and taxonomic classification.</title>
        <authorList>
            <person name="Goeker M."/>
        </authorList>
    </citation>
    <scope>NUCLEOTIDE SEQUENCE [LARGE SCALE GENOMIC DNA]</scope>
    <source>
        <strain evidence="3 4">DSM 26377</strain>
    </source>
</reference>
<dbReference type="CDD" id="cd00570">
    <property type="entry name" value="GST_N_family"/>
    <property type="match status" value="1"/>
</dbReference>
<dbReference type="InterPro" id="IPR040079">
    <property type="entry name" value="Glutathione_S-Trfase"/>
</dbReference>
<evidence type="ECO:0000313" key="4">
    <source>
        <dbReference type="Proteomes" id="UP000295341"/>
    </source>
</evidence>
<dbReference type="PANTHER" id="PTHR42673">
    <property type="entry name" value="MALEYLACETOACETATE ISOMERASE"/>
    <property type="match status" value="1"/>
</dbReference>
<dbReference type="EMBL" id="SOBT01000009">
    <property type="protein sequence ID" value="TDU28717.1"/>
    <property type="molecule type" value="Genomic_DNA"/>
</dbReference>
<protein>
    <submittedName>
        <fullName evidence="3">Glutathione S-transferase</fullName>
    </submittedName>
</protein>
<dbReference type="OrthoDB" id="5740960at2"/>
<dbReference type="Pfam" id="PF13417">
    <property type="entry name" value="GST_N_3"/>
    <property type="match status" value="1"/>
</dbReference>
<evidence type="ECO:0000259" key="2">
    <source>
        <dbReference type="PROSITE" id="PS50405"/>
    </source>
</evidence>
<accession>A0A4R7P4U2</accession>
<dbReference type="GO" id="GO:0004364">
    <property type="term" value="F:glutathione transferase activity"/>
    <property type="evidence" value="ECO:0007669"/>
    <property type="project" value="TreeGrafter"/>
</dbReference>
<comment type="caution">
    <text evidence="3">The sequence shown here is derived from an EMBL/GenBank/DDBJ whole genome shotgun (WGS) entry which is preliminary data.</text>
</comment>